<dbReference type="PANTHER" id="PTHR30535:SF34">
    <property type="entry name" value="MOLYBDATE-BINDING PROTEIN MOLA"/>
    <property type="match status" value="1"/>
</dbReference>
<dbReference type="PROSITE" id="PS50983">
    <property type="entry name" value="FE_B12_PBP"/>
    <property type="match status" value="1"/>
</dbReference>
<dbReference type="InterPro" id="IPR050902">
    <property type="entry name" value="ABC_Transporter_SBP"/>
</dbReference>
<gene>
    <name evidence="2" type="ORF">CVIC8964_1271</name>
</gene>
<dbReference type="PANTHER" id="PTHR30535">
    <property type="entry name" value="VITAMIN B12-BINDING PROTEIN"/>
    <property type="match status" value="1"/>
</dbReference>
<organism evidence="2 3">
    <name type="scientific">Campylobacter vicugnae</name>
    <dbReference type="NCBI Taxonomy" id="1660076"/>
    <lineage>
        <taxon>Bacteria</taxon>
        <taxon>Pseudomonadati</taxon>
        <taxon>Campylobacterota</taxon>
        <taxon>Epsilonproteobacteria</taxon>
        <taxon>Campylobacterales</taxon>
        <taxon>Campylobacteraceae</taxon>
        <taxon>Campylobacter</taxon>
    </lineage>
</organism>
<evidence type="ECO:0000313" key="3">
    <source>
        <dbReference type="Proteomes" id="UP000194265"/>
    </source>
</evidence>
<dbReference type="SUPFAM" id="SSF53807">
    <property type="entry name" value="Helical backbone' metal receptor"/>
    <property type="match status" value="1"/>
</dbReference>
<dbReference type="InterPro" id="IPR002491">
    <property type="entry name" value="ABC_transptr_periplasmic_BD"/>
</dbReference>
<sequence length="317" mass="36182">MKKLLFLLLITTIANAKNIAIVGLWPLPPIVSLLSDANLTLIPKASYNAMQHSLIKKYRPGYQKSILANNPNLEELILLNADLYICGISNIKICQGLKAANLNVIELTTNINSYNSKLTLAHWLKELEKYFDISKKSRSIIEYISNIENQIKTATTNTKKPKALIIHRIDKDNITSGIFNDYLITASGALNQWGKKQKTSISMEEIFVYDPDIIYISNFTQTTPDDIYSKKQWQSINAVKNKRVYKLPMASYRPFAPSLDLGLTLLFLAKHNHPDIFMNLNLKDEYEKFYKTFFDISLDNQDIHMIFNPSIEAAITN</sequence>
<evidence type="ECO:0000313" key="2">
    <source>
        <dbReference type="EMBL" id="ARR02660.1"/>
    </source>
</evidence>
<dbReference type="AlphaFoldDB" id="A0A1X9T2C4"/>
<accession>A0A1X9T2C4</accession>
<dbReference type="Gene3D" id="3.40.50.1980">
    <property type="entry name" value="Nitrogenase molybdenum iron protein domain"/>
    <property type="match status" value="1"/>
</dbReference>
<dbReference type="Pfam" id="PF01497">
    <property type="entry name" value="Peripla_BP_2"/>
    <property type="match status" value="1"/>
</dbReference>
<dbReference type="Proteomes" id="UP000194265">
    <property type="component" value="Chromosome"/>
</dbReference>
<dbReference type="OrthoDB" id="9775594at2"/>
<proteinExistence type="predicted"/>
<dbReference type="STRING" id="1660074.CVIC8964_1271"/>
<evidence type="ECO:0000259" key="1">
    <source>
        <dbReference type="PROSITE" id="PS50983"/>
    </source>
</evidence>
<reference evidence="2 3" key="1">
    <citation type="journal article" date="2017" name="Genome Biol. Evol.">
        <title>Comparative Genomic Analysis Identifies a Campylobacter Clade Deficient in Selenium Metabolism.</title>
        <authorList>
            <person name="Miller W.G."/>
            <person name="Yee E."/>
            <person name="Lopes B.S."/>
            <person name="Chapman M.H."/>
            <person name="Huynh S."/>
            <person name="Bono J.L."/>
            <person name="Parker C.T."/>
            <person name="Strachan N.J.C."/>
            <person name="Forbes K.J."/>
        </authorList>
    </citation>
    <scope>NUCLEOTIDE SEQUENCE [LARGE SCALE GENOMIC DNA]</scope>
    <source>
        <strain evidence="2 3">RM8964</strain>
    </source>
</reference>
<name>A0A1X9T2C4_9BACT</name>
<dbReference type="RefSeq" id="WP_086333908.1">
    <property type="nucleotide sequence ID" value="NZ_CP018791.1"/>
</dbReference>
<feature type="domain" description="Fe/B12 periplasmic-binding" evidence="1">
    <location>
        <begin position="7"/>
        <end position="276"/>
    </location>
</feature>
<dbReference type="EMBL" id="CP018791">
    <property type="protein sequence ID" value="ARR02660.1"/>
    <property type="molecule type" value="Genomic_DNA"/>
</dbReference>
<protein>
    <submittedName>
        <fullName evidence="2">ABC transporter, periplasmic substrate-binding protein</fullName>
    </submittedName>
</protein>